<feature type="region of interest" description="Disordered" evidence="1">
    <location>
        <begin position="312"/>
        <end position="379"/>
    </location>
</feature>
<dbReference type="RefSeq" id="WP_086968966.1">
    <property type="nucleotide sequence ID" value="NZ_FCOJ02000021.1"/>
</dbReference>
<dbReference type="AlphaFoldDB" id="A0A158B046"/>
<evidence type="ECO:0000313" key="2">
    <source>
        <dbReference type="EMBL" id="SAK63425.1"/>
    </source>
</evidence>
<comment type="caution">
    <text evidence="2">The sequence shown here is derived from an EMBL/GenBank/DDBJ whole genome shotgun (WGS) entry which is preliminary data.</text>
</comment>
<feature type="compositionally biased region" description="Polar residues" evidence="1">
    <location>
        <begin position="26"/>
        <end position="40"/>
    </location>
</feature>
<feature type="region of interest" description="Disordered" evidence="1">
    <location>
        <begin position="168"/>
        <end position="216"/>
    </location>
</feature>
<keyword evidence="3" id="KW-1185">Reference proteome</keyword>
<protein>
    <submittedName>
        <fullName evidence="2">Uncharacterized protein</fullName>
    </submittedName>
</protein>
<evidence type="ECO:0000313" key="3">
    <source>
        <dbReference type="Proteomes" id="UP000054596"/>
    </source>
</evidence>
<organism evidence="2 3">
    <name type="scientific">Caballeronia glebae</name>
    <dbReference type="NCBI Taxonomy" id="1777143"/>
    <lineage>
        <taxon>Bacteria</taxon>
        <taxon>Pseudomonadati</taxon>
        <taxon>Pseudomonadota</taxon>
        <taxon>Betaproteobacteria</taxon>
        <taxon>Burkholderiales</taxon>
        <taxon>Burkholderiaceae</taxon>
        <taxon>Caballeronia</taxon>
    </lineage>
</organism>
<evidence type="ECO:0000256" key="1">
    <source>
        <dbReference type="SAM" id="MobiDB-lite"/>
    </source>
</evidence>
<feature type="region of interest" description="Disordered" evidence="1">
    <location>
        <begin position="133"/>
        <end position="154"/>
    </location>
</feature>
<feature type="region of interest" description="Disordered" evidence="1">
    <location>
        <begin position="1"/>
        <end position="45"/>
    </location>
</feature>
<dbReference type="EMBL" id="FCOJ02000021">
    <property type="protein sequence ID" value="SAK63425.1"/>
    <property type="molecule type" value="Genomic_DNA"/>
</dbReference>
<reference evidence="2" key="1">
    <citation type="submission" date="2016-01" db="EMBL/GenBank/DDBJ databases">
        <authorList>
            <person name="Peeters C."/>
        </authorList>
    </citation>
    <scope>NUCLEOTIDE SEQUENCE [LARGE SCALE GENOMIC DNA]</scope>
    <source>
        <strain evidence="2">LMG 29325</strain>
    </source>
</reference>
<name>A0A158B046_9BURK</name>
<feature type="compositionally biased region" description="Polar residues" evidence="1">
    <location>
        <begin position="171"/>
        <end position="188"/>
    </location>
</feature>
<sequence length="454" mass="47861">MSQTRGRNAGYREKANSRQPHHLSKPNFSSRNRTSSQTPSKEPAATASIIKTRSFQFLVNAVGAENIALALDSTLSRVAELTKGERFTPETAFHMETTLGLPHGFFDQPYPALSPELIARLKAPLEFVRTDDELDDDAKTQTGPASAPAPAPAPAIPVTQEQLFVADGSSEDAQMPSQKAKNPHSTAKTGRAQLAKQSTGKAAAKAASGRRGVIEATSPQQLSLHDGATVESIRRANLHVLTGRNGSKAKLGLVMGMTGSNMAHRLHGKKRMDDAEANRFTERLGLPAGWLDQPRSEAEVPESVSVLLAPASRARAGSREQAPRAATLDAGALDVSPPTARPSETPSATSGSAQAAVVSETQPRSVKTVGASPTNETEQPAAIEPYAVEDDGDRVPARALANAEFPPASATSLQGMDGISPIAEALLKTLAGKARTGRLDELTALELLHKAVLL</sequence>
<proteinExistence type="predicted"/>
<dbReference type="Proteomes" id="UP000054596">
    <property type="component" value="Unassembled WGS sequence"/>
</dbReference>
<gene>
    <name evidence="2" type="ORF">AWB82_03308</name>
</gene>
<dbReference type="OrthoDB" id="9124256at2"/>
<accession>A0A158B046</accession>
<feature type="compositionally biased region" description="Polar residues" evidence="1">
    <location>
        <begin position="342"/>
        <end position="378"/>
    </location>
</feature>